<evidence type="ECO:0000259" key="1">
    <source>
        <dbReference type="PROSITE" id="PS50925"/>
    </source>
</evidence>
<dbReference type="EMBL" id="ARYJ01000003">
    <property type="protein sequence ID" value="KCZ89658.1"/>
    <property type="molecule type" value="Genomic_DNA"/>
</dbReference>
<dbReference type="InterPro" id="IPR007024">
    <property type="entry name" value="BLUF_domain"/>
</dbReference>
<dbReference type="SUPFAM" id="SSF54975">
    <property type="entry name" value="Acylphosphatase/BLUF domain-like"/>
    <property type="match status" value="1"/>
</dbReference>
<accession>A0A059FGN7</accession>
<dbReference type="Proteomes" id="UP000024816">
    <property type="component" value="Unassembled WGS sequence"/>
</dbReference>
<dbReference type="OrthoDB" id="196105at2"/>
<comment type="caution">
    <text evidence="2">The sequence shown here is derived from an EMBL/GenBank/DDBJ whole genome shotgun (WGS) entry which is preliminary data.</text>
</comment>
<name>A0A059FGN7_9PROT</name>
<reference evidence="2 3" key="1">
    <citation type="journal article" date="2014" name="Antonie Van Leeuwenhoek">
        <title>Hyphomonas beringensis sp. nov. and Hyphomonas chukchiensis sp. nov., isolated from surface seawater of the Bering Sea and Chukchi Sea.</title>
        <authorList>
            <person name="Li C."/>
            <person name="Lai Q."/>
            <person name="Li G."/>
            <person name="Dong C."/>
            <person name="Wang J."/>
            <person name="Liao Y."/>
            <person name="Shao Z."/>
        </authorList>
    </citation>
    <scope>NUCLEOTIDE SEQUENCE [LARGE SCALE GENOMIC DNA]</scope>
    <source>
        <strain evidence="2 3">VP2</strain>
    </source>
</reference>
<dbReference type="eggNOG" id="COG3431">
    <property type="taxonomic scope" value="Bacteria"/>
</dbReference>
<dbReference type="STRING" id="1280952.HJA_05382"/>
<sequence length="134" mass="14906">MFRLIYVSTANDGLTETDLSDILTEATATNSRHGITGVLLFNGLNFLQMLEGVQRDVLDVFNRIVRDPRHTSVVTVLQEAAEARVFPDWSMQLKTRPSTANPDFASGADFSDVMNRAMPDHLSRVFGNFDTLKG</sequence>
<keyword evidence="3" id="KW-1185">Reference proteome</keyword>
<dbReference type="InterPro" id="IPR036046">
    <property type="entry name" value="Acylphosphatase-like_dom_sf"/>
</dbReference>
<dbReference type="PATRIC" id="fig|1280952.3.peg.1068"/>
<dbReference type="RefSeq" id="WP_051597399.1">
    <property type="nucleotide sequence ID" value="NZ_ARYJ01000003.1"/>
</dbReference>
<dbReference type="PROSITE" id="PS50925">
    <property type="entry name" value="BLUF"/>
    <property type="match status" value="1"/>
</dbReference>
<gene>
    <name evidence="2" type="ORF">HJA_05382</name>
</gene>
<protein>
    <submittedName>
        <fullName evidence="2">BLUF domain-containing protein</fullName>
    </submittedName>
</protein>
<feature type="domain" description="BLUF" evidence="1">
    <location>
        <begin position="1"/>
        <end position="92"/>
    </location>
</feature>
<dbReference type="AlphaFoldDB" id="A0A059FGN7"/>
<dbReference type="Gene3D" id="3.30.70.100">
    <property type="match status" value="1"/>
</dbReference>
<dbReference type="Pfam" id="PF04940">
    <property type="entry name" value="BLUF"/>
    <property type="match status" value="1"/>
</dbReference>
<organism evidence="2 3">
    <name type="scientific">Hyphomonas jannaschiana VP2</name>
    <dbReference type="NCBI Taxonomy" id="1280952"/>
    <lineage>
        <taxon>Bacteria</taxon>
        <taxon>Pseudomonadati</taxon>
        <taxon>Pseudomonadota</taxon>
        <taxon>Alphaproteobacteria</taxon>
        <taxon>Hyphomonadales</taxon>
        <taxon>Hyphomonadaceae</taxon>
        <taxon>Hyphomonas</taxon>
    </lineage>
</organism>
<dbReference type="GO" id="GO:0071949">
    <property type="term" value="F:FAD binding"/>
    <property type="evidence" value="ECO:0007669"/>
    <property type="project" value="InterPro"/>
</dbReference>
<proteinExistence type="predicted"/>
<evidence type="ECO:0000313" key="2">
    <source>
        <dbReference type="EMBL" id="KCZ89658.1"/>
    </source>
</evidence>
<dbReference type="SMART" id="SM01034">
    <property type="entry name" value="BLUF"/>
    <property type="match status" value="1"/>
</dbReference>
<dbReference type="GO" id="GO:0009882">
    <property type="term" value="F:blue light photoreceptor activity"/>
    <property type="evidence" value="ECO:0007669"/>
    <property type="project" value="InterPro"/>
</dbReference>
<evidence type="ECO:0000313" key="3">
    <source>
        <dbReference type="Proteomes" id="UP000024816"/>
    </source>
</evidence>